<feature type="compositionally biased region" description="Polar residues" evidence="1">
    <location>
        <begin position="149"/>
        <end position="159"/>
    </location>
</feature>
<name>A0AAU9IHE0_9CILI</name>
<reference evidence="2" key="1">
    <citation type="submission" date="2021-09" db="EMBL/GenBank/DDBJ databases">
        <authorList>
            <consortium name="AG Swart"/>
            <person name="Singh M."/>
            <person name="Singh A."/>
            <person name="Seah K."/>
            <person name="Emmerich C."/>
        </authorList>
    </citation>
    <scope>NUCLEOTIDE SEQUENCE</scope>
    <source>
        <strain evidence="2">ATCC30299</strain>
    </source>
</reference>
<evidence type="ECO:0000313" key="2">
    <source>
        <dbReference type="EMBL" id="CAG9313503.1"/>
    </source>
</evidence>
<feature type="region of interest" description="Disordered" evidence="1">
    <location>
        <begin position="133"/>
        <end position="168"/>
    </location>
</feature>
<protein>
    <submittedName>
        <fullName evidence="2">Uncharacterized protein</fullName>
    </submittedName>
</protein>
<feature type="compositionally biased region" description="Polar residues" evidence="1">
    <location>
        <begin position="92"/>
        <end position="101"/>
    </location>
</feature>
<feature type="compositionally biased region" description="Basic and acidic residues" evidence="1">
    <location>
        <begin position="240"/>
        <end position="256"/>
    </location>
</feature>
<sequence length="310" mass="35219">MQPYRKKPSNINFSDDFNLDKKALTPNPRINQFDEFPSALNLKPNLGSESSSKFLDVPNDLAALRRQSLDPSSFLSSPLLEGKAKDDGNTLKLPSNLNMSRRGSIDPRALLNLGAWNRPTEKKSDIEMILESRSSKREINAEKAKDPTPDQSPQNQNPPIDSPEPDYPYKKSLSAFGWGGVGKSIMNQTADTRLGYIFDQMAFSAKVKKFQQQQELKTVNEIDGLGLKKNTFELKIPADNPKRGFGKQDEHQETFKRSNSYKNGKPFRKIHVDSNDVLRFDKDEYKKYTQGELSDTSHFAKRIMIMIKKN</sequence>
<dbReference type="AlphaFoldDB" id="A0AAU9IHE0"/>
<feature type="region of interest" description="Disordered" evidence="1">
    <location>
        <begin position="72"/>
        <end position="103"/>
    </location>
</feature>
<evidence type="ECO:0000313" key="3">
    <source>
        <dbReference type="Proteomes" id="UP001162131"/>
    </source>
</evidence>
<feature type="compositionally biased region" description="Basic and acidic residues" evidence="1">
    <location>
        <begin position="133"/>
        <end position="148"/>
    </location>
</feature>
<comment type="caution">
    <text evidence="2">The sequence shown here is derived from an EMBL/GenBank/DDBJ whole genome shotgun (WGS) entry which is preliminary data.</text>
</comment>
<organism evidence="2 3">
    <name type="scientific">Blepharisma stoltei</name>
    <dbReference type="NCBI Taxonomy" id="1481888"/>
    <lineage>
        <taxon>Eukaryota</taxon>
        <taxon>Sar</taxon>
        <taxon>Alveolata</taxon>
        <taxon>Ciliophora</taxon>
        <taxon>Postciliodesmatophora</taxon>
        <taxon>Heterotrichea</taxon>
        <taxon>Heterotrichida</taxon>
        <taxon>Blepharismidae</taxon>
        <taxon>Blepharisma</taxon>
    </lineage>
</organism>
<proteinExistence type="predicted"/>
<evidence type="ECO:0000256" key="1">
    <source>
        <dbReference type="SAM" id="MobiDB-lite"/>
    </source>
</evidence>
<dbReference type="EMBL" id="CAJZBQ010000011">
    <property type="protein sequence ID" value="CAG9313503.1"/>
    <property type="molecule type" value="Genomic_DNA"/>
</dbReference>
<dbReference type="Proteomes" id="UP001162131">
    <property type="component" value="Unassembled WGS sequence"/>
</dbReference>
<gene>
    <name evidence="2" type="ORF">BSTOLATCC_MIC9319</name>
</gene>
<keyword evidence="3" id="KW-1185">Reference proteome</keyword>
<accession>A0AAU9IHE0</accession>
<feature type="region of interest" description="Disordered" evidence="1">
    <location>
        <begin position="238"/>
        <end position="262"/>
    </location>
</feature>